<dbReference type="Gene3D" id="3.10.180.10">
    <property type="entry name" value="2,3-Dihydroxybiphenyl 1,2-Dioxygenase, domain 1"/>
    <property type="match status" value="1"/>
</dbReference>
<reference evidence="2 3" key="1">
    <citation type="submission" date="2019-02" db="EMBL/GenBank/DDBJ databases">
        <title>Sequencing the genomes of 1000 actinobacteria strains.</title>
        <authorList>
            <person name="Klenk H.-P."/>
        </authorList>
    </citation>
    <scope>NUCLEOTIDE SEQUENCE [LARGE SCALE GENOMIC DNA]</scope>
    <source>
        <strain evidence="2 3">DSM 45779</strain>
    </source>
</reference>
<protein>
    <submittedName>
        <fullName evidence="2">PhnB protein</fullName>
    </submittedName>
</protein>
<dbReference type="SUPFAM" id="SSF54593">
    <property type="entry name" value="Glyoxalase/Bleomycin resistance protein/Dihydroxybiphenyl dioxygenase"/>
    <property type="match status" value="1"/>
</dbReference>
<evidence type="ECO:0000313" key="3">
    <source>
        <dbReference type="Proteomes" id="UP000291591"/>
    </source>
</evidence>
<dbReference type="InterPro" id="IPR029068">
    <property type="entry name" value="Glyas_Bleomycin-R_OHBP_Dase"/>
</dbReference>
<dbReference type="InterPro" id="IPR028973">
    <property type="entry name" value="PhnB-like"/>
</dbReference>
<name>A0A4Q7USI8_PSEST</name>
<feature type="domain" description="Glyoxalase/fosfomycin resistance/dioxygenase" evidence="1">
    <location>
        <begin position="11"/>
        <end position="130"/>
    </location>
</feature>
<dbReference type="OrthoDB" id="9795306at2"/>
<evidence type="ECO:0000259" key="1">
    <source>
        <dbReference type="Pfam" id="PF00903"/>
    </source>
</evidence>
<sequence>MAITNTLHINFRGDAREALEFYHSVFGGDIIAVPYGDMPSGQGPGQADQIVWGQVSAPNGFQVMAYDVQDSLSWNPGENPFYHALRGTDAEEITGYFKALSEGATILVPLGPAVFSPLYGKLTDRFGVTWIIDVIAPYNG</sequence>
<dbReference type="InterPro" id="IPR004360">
    <property type="entry name" value="Glyas_Fos-R_dOase_dom"/>
</dbReference>
<proteinExistence type="predicted"/>
<dbReference type="PANTHER" id="PTHR33990:SF1">
    <property type="entry name" value="PROTEIN YJDN"/>
    <property type="match status" value="1"/>
</dbReference>
<gene>
    <name evidence="2" type="ORF">EV383_1596</name>
</gene>
<organism evidence="2 3">
    <name type="scientific">Pseudonocardia sediminis</name>
    <dbReference type="NCBI Taxonomy" id="1397368"/>
    <lineage>
        <taxon>Bacteria</taxon>
        <taxon>Bacillati</taxon>
        <taxon>Actinomycetota</taxon>
        <taxon>Actinomycetes</taxon>
        <taxon>Pseudonocardiales</taxon>
        <taxon>Pseudonocardiaceae</taxon>
        <taxon>Pseudonocardia</taxon>
    </lineage>
</organism>
<dbReference type="RefSeq" id="WP_130289302.1">
    <property type="nucleotide sequence ID" value="NZ_SHKL01000001.1"/>
</dbReference>
<dbReference type="Pfam" id="PF00903">
    <property type="entry name" value="Glyoxalase"/>
    <property type="match status" value="1"/>
</dbReference>
<dbReference type="AlphaFoldDB" id="A0A4Q7USI8"/>
<dbReference type="EMBL" id="SHKL01000001">
    <property type="protein sequence ID" value="RZT84742.1"/>
    <property type="molecule type" value="Genomic_DNA"/>
</dbReference>
<dbReference type="PANTHER" id="PTHR33990">
    <property type="entry name" value="PROTEIN YJDN-RELATED"/>
    <property type="match status" value="1"/>
</dbReference>
<keyword evidence="3" id="KW-1185">Reference proteome</keyword>
<accession>A0A4Q7USI8</accession>
<comment type="caution">
    <text evidence="2">The sequence shown here is derived from an EMBL/GenBank/DDBJ whole genome shotgun (WGS) entry which is preliminary data.</text>
</comment>
<dbReference type="CDD" id="cd06588">
    <property type="entry name" value="PhnB_like"/>
    <property type="match status" value="1"/>
</dbReference>
<evidence type="ECO:0000313" key="2">
    <source>
        <dbReference type="EMBL" id="RZT84742.1"/>
    </source>
</evidence>
<dbReference type="Proteomes" id="UP000291591">
    <property type="component" value="Unassembled WGS sequence"/>
</dbReference>